<protein>
    <submittedName>
        <fullName evidence="1">Uncharacterized protein</fullName>
    </submittedName>
</protein>
<accession>A0ACB9FJ42</accession>
<keyword evidence="2" id="KW-1185">Reference proteome</keyword>
<evidence type="ECO:0000313" key="2">
    <source>
        <dbReference type="Proteomes" id="UP001055879"/>
    </source>
</evidence>
<name>A0ACB9FJ42_ARCLA</name>
<gene>
    <name evidence="1" type="ORF">L6452_02282</name>
</gene>
<dbReference type="EMBL" id="CM042047">
    <property type="protein sequence ID" value="KAI3771124.1"/>
    <property type="molecule type" value="Genomic_DNA"/>
</dbReference>
<proteinExistence type="predicted"/>
<sequence>MPTVVIGEFEKKTASVDCEIKLLKGNRKSTALQDVYDDGDLVKPTCSLGSKDQVAKLKYEIKEILADASLSSANGFQSFCDSRAHFTCMVDLLGREGKLVEALDLIKSMPLKPLPVIFGALLGACRSKNLELAKFATRNLLDCDPSNAAGFVQLANVYAPMRKWD</sequence>
<evidence type="ECO:0000313" key="1">
    <source>
        <dbReference type="EMBL" id="KAI3771124.1"/>
    </source>
</evidence>
<reference evidence="2" key="1">
    <citation type="journal article" date="2022" name="Mol. Ecol. Resour.">
        <title>The genomes of chicory, endive, great burdock and yacon provide insights into Asteraceae palaeo-polyploidization history and plant inulin production.</title>
        <authorList>
            <person name="Fan W."/>
            <person name="Wang S."/>
            <person name="Wang H."/>
            <person name="Wang A."/>
            <person name="Jiang F."/>
            <person name="Liu H."/>
            <person name="Zhao H."/>
            <person name="Xu D."/>
            <person name="Zhang Y."/>
        </authorList>
    </citation>
    <scope>NUCLEOTIDE SEQUENCE [LARGE SCALE GENOMIC DNA]</scope>
    <source>
        <strain evidence="2">cv. Niubang</strain>
    </source>
</reference>
<dbReference type="Proteomes" id="UP001055879">
    <property type="component" value="Linkage Group LG01"/>
</dbReference>
<organism evidence="1 2">
    <name type="scientific">Arctium lappa</name>
    <name type="common">Greater burdock</name>
    <name type="synonym">Lappa major</name>
    <dbReference type="NCBI Taxonomy" id="4217"/>
    <lineage>
        <taxon>Eukaryota</taxon>
        <taxon>Viridiplantae</taxon>
        <taxon>Streptophyta</taxon>
        <taxon>Embryophyta</taxon>
        <taxon>Tracheophyta</taxon>
        <taxon>Spermatophyta</taxon>
        <taxon>Magnoliopsida</taxon>
        <taxon>eudicotyledons</taxon>
        <taxon>Gunneridae</taxon>
        <taxon>Pentapetalae</taxon>
        <taxon>asterids</taxon>
        <taxon>campanulids</taxon>
        <taxon>Asterales</taxon>
        <taxon>Asteraceae</taxon>
        <taxon>Carduoideae</taxon>
        <taxon>Cardueae</taxon>
        <taxon>Arctiinae</taxon>
        <taxon>Arctium</taxon>
    </lineage>
</organism>
<reference evidence="1 2" key="2">
    <citation type="journal article" date="2022" name="Mol. Ecol. Resour.">
        <title>The genomes of chicory, endive, great burdock and yacon provide insights into Asteraceae paleo-polyploidization history and plant inulin production.</title>
        <authorList>
            <person name="Fan W."/>
            <person name="Wang S."/>
            <person name="Wang H."/>
            <person name="Wang A."/>
            <person name="Jiang F."/>
            <person name="Liu H."/>
            <person name="Zhao H."/>
            <person name="Xu D."/>
            <person name="Zhang Y."/>
        </authorList>
    </citation>
    <scope>NUCLEOTIDE SEQUENCE [LARGE SCALE GENOMIC DNA]</scope>
    <source>
        <strain evidence="2">cv. Niubang</strain>
    </source>
</reference>
<comment type="caution">
    <text evidence="1">The sequence shown here is derived from an EMBL/GenBank/DDBJ whole genome shotgun (WGS) entry which is preliminary data.</text>
</comment>